<sequence>MTPEMHMRLVAMRRQENREILRGANDASFFANFFTPQHFKYSNKTSVEIHHADGIKETTLNMATHSVSMELPLSERTDPMAGAIRRNEMWEGRLK</sequence>
<keyword evidence="2" id="KW-1185">Reference proteome</keyword>
<comment type="caution">
    <text evidence="1">The sequence shown here is derived from an EMBL/GenBank/DDBJ whole genome shotgun (WGS) entry which is preliminary data.</text>
</comment>
<protein>
    <submittedName>
        <fullName evidence="1">Uncharacterized protein</fullName>
    </submittedName>
</protein>
<gene>
    <name evidence="1" type="ORF">RB24_07385</name>
</gene>
<name>A0ABX9C510_9BURK</name>
<accession>A0ABX9C510</accession>
<dbReference type="Proteomes" id="UP000248631">
    <property type="component" value="Unassembled WGS sequence"/>
</dbReference>
<dbReference type="EMBL" id="JUGD01000008">
    <property type="protein sequence ID" value="RAM65498.1"/>
    <property type="molecule type" value="Genomic_DNA"/>
</dbReference>
<reference evidence="1 2" key="1">
    <citation type="submission" date="2014-12" db="EMBL/GenBank/DDBJ databases">
        <title>Complete genome sequence of Herbaspirillum rubrisubalbicans Os38.</title>
        <authorList>
            <person name="Chen M."/>
            <person name="An Q."/>
        </authorList>
    </citation>
    <scope>NUCLEOTIDE SEQUENCE [LARGE SCALE GENOMIC DNA]</scope>
    <source>
        <strain evidence="1 2">Os38</strain>
    </source>
</reference>
<proteinExistence type="predicted"/>
<evidence type="ECO:0000313" key="1">
    <source>
        <dbReference type="EMBL" id="RAM65498.1"/>
    </source>
</evidence>
<evidence type="ECO:0000313" key="2">
    <source>
        <dbReference type="Proteomes" id="UP000248631"/>
    </source>
</evidence>
<organism evidence="1 2">
    <name type="scientific">Herbaspirillum rubrisubalbicans</name>
    <dbReference type="NCBI Taxonomy" id="80842"/>
    <lineage>
        <taxon>Bacteria</taxon>
        <taxon>Pseudomonadati</taxon>
        <taxon>Pseudomonadota</taxon>
        <taxon>Betaproteobacteria</taxon>
        <taxon>Burkholderiales</taxon>
        <taxon>Oxalobacteraceae</taxon>
        <taxon>Herbaspirillum</taxon>
    </lineage>
</organism>